<dbReference type="InterPro" id="IPR055411">
    <property type="entry name" value="LRR_FXL15/At3g58940/PEG3-like"/>
</dbReference>
<accession>A0A7H4LG72</accession>
<dbReference type="InterPro" id="IPR055302">
    <property type="entry name" value="F-box_dom-containing"/>
</dbReference>
<evidence type="ECO:0000313" key="3">
    <source>
        <dbReference type="Proteomes" id="UP000280104"/>
    </source>
</evidence>
<dbReference type="AlphaFoldDB" id="A0A7H4LG72"/>
<sequence length="259" mass="29201">MLRVIISLLPIKYGARTTLLSRWWRPLWNSSPLDLIDTHELCHGYRKSLDAFSKILGSRLGPTKGLKMGKFCSNGKDRAKLDDWFRSPALDQLEELTFDNGHMRSLPTSALRLTPMLRVAKFRNCHFPPLNGMPALILPRLKHLELVAVCVPKGDMEHLLHGCTTLEYLCLQAINGLSTFHITSMTPWTIYLCCWCGKKTSQKVDHGMVIQDTPALERLLVVDQEGPTRINVISAPKLTVVGYSYDKYSELVIGSTPVQ</sequence>
<evidence type="ECO:0000259" key="1">
    <source>
        <dbReference type="Pfam" id="PF24758"/>
    </source>
</evidence>
<proteinExistence type="predicted"/>
<gene>
    <name evidence="2" type="ORF">CAMPLR22A2D_LOCUS2220</name>
</gene>
<dbReference type="PANTHER" id="PTHR32141:SF168">
    <property type="entry name" value="OS12G0595200 PROTEIN"/>
    <property type="match status" value="1"/>
</dbReference>
<protein>
    <recommendedName>
        <fullName evidence="1">F-box/LRR-repeat protein 15/At3g58940/PEG3-like LRR domain-containing protein</fullName>
    </recommendedName>
</protein>
<dbReference type="InterPro" id="IPR032675">
    <property type="entry name" value="LRR_dom_sf"/>
</dbReference>
<dbReference type="SUPFAM" id="SSF52058">
    <property type="entry name" value="L domain-like"/>
    <property type="match status" value="1"/>
</dbReference>
<name>A0A7H4LG72_WHEAT</name>
<dbReference type="PANTHER" id="PTHR32141">
    <property type="match status" value="1"/>
</dbReference>
<reference evidence="2 3" key="1">
    <citation type="submission" date="2018-05" db="EMBL/GenBank/DDBJ databases">
        <authorList>
            <person name="Thind KAUR A."/>
        </authorList>
    </citation>
    <scope>NUCLEOTIDE SEQUENCE [LARGE SCALE GENOMIC DNA]</scope>
</reference>
<dbReference type="EMBL" id="LS480641">
    <property type="protein sequence ID" value="SPT17610.1"/>
    <property type="molecule type" value="Genomic_DNA"/>
</dbReference>
<feature type="domain" description="F-box/LRR-repeat protein 15/At3g58940/PEG3-like LRR" evidence="1">
    <location>
        <begin position="81"/>
        <end position="258"/>
    </location>
</feature>
<dbReference type="Proteomes" id="UP000280104">
    <property type="component" value="Chromosome II"/>
</dbReference>
<dbReference type="Pfam" id="PF24758">
    <property type="entry name" value="LRR_At5g56370"/>
    <property type="match status" value="1"/>
</dbReference>
<evidence type="ECO:0000313" key="2">
    <source>
        <dbReference type="EMBL" id="SPT17610.1"/>
    </source>
</evidence>
<dbReference type="Gene3D" id="3.80.10.10">
    <property type="entry name" value="Ribonuclease Inhibitor"/>
    <property type="match status" value="1"/>
</dbReference>
<organism evidence="2 3">
    <name type="scientific">Triticum aestivum</name>
    <name type="common">Wheat</name>
    <dbReference type="NCBI Taxonomy" id="4565"/>
    <lineage>
        <taxon>Eukaryota</taxon>
        <taxon>Viridiplantae</taxon>
        <taxon>Streptophyta</taxon>
        <taxon>Embryophyta</taxon>
        <taxon>Tracheophyta</taxon>
        <taxon>Spermatophyta</taxon>
        <taxon>Magnoliopsida</taxon>
        <taxon>Liliopsida</taxon>
        <taxon>Poales</taxon>
        <taxon>Poaceae</taxon>
        <taxon>BOP clade</taxon>
        <taxon>Pooideae</taxon>
        <taxon>Triticodae</taxon>
        <taxon>Triticeae</taxon>
        <taxon>Triticinae</taxon>
        <taxon>Triticum</taxon>
    </lineage>
</organism>